<accession>A0AAD7SDI5</accession>
<comment type="caution">
    <text evidence="2">The sequence shown here is derived from an EMBL/GenBank/DDBJ whole genome shotgun (WGS) entry which is preliminary data.</text>
</comment>
<proteinExistence type="predicted"/>
<keyword evidence="3" id="KW-1185">Reference proteome</keyword>
<feature type="compositionally biased region" description="Basic and acidic residues" evidence="1">
    <location>
        <begin position="1"/>
        <end position="33"/>
    </location>
</feature>
<evidence type="ECO:0000256" key="1">
    <source>
        <dbReference type="SAM" id="MobiDB-lite"/>
    </source>
</evidence>
<dbReference type="AlphaFoldDB" id="A0AAD7SDI5"/>
<evidence type="ECO:0000313" key="2">
    <source>
        <dbReference type="EMBL" id="KAJ8400554.1"/>
    </source>
</evidence>
<dbReference type="Proteomes" id="UP001221898">
    <property type="component" value="Unassembled WGS sequence"/>
</dbReference>
<feature type="compositionally biased region" description="Basic residues" evidence="1">
    <location>
        <begin position="64"/>
        <end position="78"/>
    </location>
</feature>
<evidence type="ECO:0000313" key="3">
    <source>
        <dbReference type="Proteomes" id="UP001221898"/>
    </source>
</evidence>
<name>A0AAD7SDI5_9TELE</name>
<protein>
    <submittedName>
        <fullName evidence="2">Uncharacterized protein</fullName>
    </submittedName>
</protein>
<feature type="region of interest" description="Disordered" evidence="1">
    <location>
        <begin position="1"/>
        <end position="78"/>
    </location>
</feature>
<organism evidence="2 3">
    <name type="scientific">Aldrovandia affinis</name>
    <dbReference type="NCBI Taxonomy" id="143900"/>
    <lineage>
        <taxon>Eukaryota</taxon>
        <taxon>Metazoa</taxon>
        <taxon>Chordata</taxon>
        <taxon>Craniata</taxon>
        <taxon>Vertebrata</taxon>
        <taxon>Euteleostomi</taxon>
        <taxon>Actinopterygii</taxon>
        <taxon>Neopterygii</taxon>
        <taxon>Teleostei</taxon>
        <taxon>Notacanthiformes</taxon>
        <taxon>Halosauridae</taxon>
        <taxon>Aldrovandia</taxon>
    </lineage>
</organism>
<sequence>MKGRGKGERCAAVDKGRERVGLRRTETEGERWTLGHAKRPLSTNATARGHQLGAVRASPPGSAQRRRSGQREHKRASAVKRLRSWASIADALSINRASPFCPAPTSALAKRTGAPATTATLISPQSMLFL</sequence>
<gene>
    <name evidence="2" type="ORF">AAFF_G00393230</name>
</gene>
<reference evidence="2" key="1">
    <citation type="journal article" date="2023" name="Science">
        <title>Genome structures resolve the early diversification of teleost fishes.</title>
        <authorList>
            <person name="Parey E."/>
            <person name="Louis A."/>
            <person name="Montfort J."/>
            <person name="Bouchez O."/>
            <person name="Roques C."/>
            <person name="Iampietro C."/>
            <person name="Lluch J."/>
            <person name="Castinel A."/>
            <person name="Donnadieu C."/>
            <person name="Desvignes T."/>
            <person name="Floi Bucao C."/>
            <person name="Jouanno E."/>
            <person name="Wen M."/>
            <person name="Mejri S."/>
            <person name="Dirks R."/>
            <person name="Jansen H."/>
            <person name="Henkel C."/>
            <person name="Chen W.J."/>
            <person name="Zahm M."/>
            <person name="Cabau C."/>
            <person name="Klopp C."/>
            <person name="Thompson A.W."/>
            <person name="Robinson-Rechavi M."/>
            <person name="Braasch I."/>
            <person name="Lecointre G."/>
            <person name="Bobe J."/>
            <person name="Postlethwait J.H."/>
            <person name="Berthelot C."/>
            <person name="Roest Crollius H."/>
            <person name="Guiguen Y."/>
        </authorList>
    </citation>
    <scope>NUCLEOTIDE SEQUENCE</scope>
    <source>
        <strain evidence="2">NC1722</strain>
    </source>
</reference>
<dbReference type="EMBL" id="JAINUG010000075">
    <property type="protein sequence ID" value="KAJ8400554.1"/>
    <property type="molecule type" value="Genomic_DNA"/>
</dbReference>